<protein>
    <submittedName>
        <fullName evidence="1">Uncharacterized protein</fullName>
    </submittedName>
</protein>
<dbReference type="KEGG" id="aalt:CC77DRAFT_1005036"/>
<dbReference type="VEuPathDB" id="FungiDB:CC77DRAFT_1005036"/>
<keyword evidence="2" id="KW-1185">Reference proteome</keyword>
<dbReference type="EMBL" id="KV441470">
    <property type="protein sequence ID" value="OAG25424.1"/>
    <property type="molecule type" value="Genomic_DNA"/>
</dbReference>
<sequence>MACVRLSTPSASLMIFTGVCDTAGSRKHSRRIREANIHGGLPEDEASGRCGTRRRWNTAYPTGCCPSYGYCKNGASVLNHQHNAVLRRIQSTNRMRKTACTPMHSHHQADYASIAPAHLDRSNSGTGYNSSRRLDDIFPPDASASGFTCRWRYTKRGTSDMAACTAYGDTKG</sequence>
<name>A0A177E0B9_ALTAL</name>
<proteinExistence type="predicted"/>
<dbReference type="GeneID" id="29108912"/>
<accession>A0A177E0B9</accession>
<dbReference type="Proteomes" id="UP000077248">
    <property type="component" value="Unassembled WGS sequence"/>
</dbReference>
<gene>
    <name evidence="1" type="ORF">CC77DRAFT_1005036</name>
</gene>
<organism evidence="1 2">
    <name type="scientific">Alternaria alternata</name>
    <name type="common">Alternaria rot fungus</name>
    <name type="synonym">Torula alternata</name>
    <dbReference type="NCBI Taxonomy" id="5599"/>
    <lineage>
        <taxon>Eukaryota</taxon>
        <taxon>Fungi</taxon>
        <taxon>Dikarya</taxon>
        <taxon>Ascomycota</taxon>
        <taxon>Pezizomycotina</taxon>
        <taxon>Dothideomycetes</taxon>
        <taxon>Pleosporomycetidae</taxon>
        <taxon>Pleosporales</taxon>
        <taxon>Pleosporineae</taxon>
        <taxon>Pleosporaceae</taxon>
        <taxon>Alternaria</taxon>
        <taxon>Alternaria sect. Alternaria</taxon>
        <taxon>Alternaria alternata complex</taxon>
    </lineage>
</organism>
<evidence type="ECO:0000313" key="1">
    <source>
        <dbReference type="EMBL" id="OAG25424.1"/>
    </source>
</evidence>
<dbReference type="RefSeq" id="XP_018390845.1">
    <property type="nucleotide sequence ID" value="XM_018523318.1"/>
</dbReference>
<dbReference type="AlphaFoldDB" id="A0A177E0B9"/>
<reference evidence="1 2" key="1">
    <citation type="submission" date="2016-05" db="EMBL/GenBank/DDBJ databases">
        <title>Comparative analysis of secretome profiles of manganese(II)-oxidizing ascomycete fungi.</title>
        <authorList>
            <consortium name="DOE Joint Genome Institute"/>
            <person name="Zeiner C.A."/>
            <person name="Purvine S.O."/>
            <person name="Zink E.M."/>
            <person name="Wu S."/>
            <person name="Pasa-Tolic L."/>
            <person name="Chaput D.L."/>
            <person name="Haridas S."/>
            <person name="Grigoriev I.V."/>
            <person name="Santelli C.M."/>
            <person name="Hansel C.M."/>
        </authorList>
    </citation>
    <scope>NUCLEOTIDE SEQUENCE [LARGE SCALE GENOMIC DNA]</scope>
    <source>
        <strain evidence="1 2">SRC1lrK2f</strain>
    </source>
</reference>
<evidence type="ECO:0000313" key="2">
    <source>
        <dbReference type="Proteomes" id="UP000077248"/>
    </source>
</evidence>